<dbReference type="GO" id="GO:0016740">
    <property type="term" value="F:transferase activity"/>
    <property type="evidence" value="ECO:0007669"/>
    <property type="project" value="UniProtKB-KW"/>
</dbReference>
<dbReference type="PANTHER" id="PTHR31435:SF10">
    <property type="entry name" value="BSR4717 PROTEIN"/>
    <property type="match status" value="1"/>
</dbReference>
<dbReference type="Pfam" id="PF14542">
    <property type="entry name" value="Acetyltransf_CG"/>
    <property type="match status" value="1"/>
</dbReference>
<dbReference type="SUPFAM" id="SSF55729">
    <property type="entry name" value="Acyl-CoA N-acyltransferases (Nat)"/>
    <property type="match status" value="1"/>
</dbReference>
<evidence type="ECO:0000313" key="4">
    <source>
        <dbReference type="Proteomes" id="UP000286208"/>
    </source>
</evidence>
<dbReference type="RefSeq" id="WP_127915434.1">
    <property type="nucleotide sequence ID" value="NZ_RKLP01000003.1"/>
</dbReference>
<dbReference type="PROSITE" id="PS51729">
    <property type="entry name" value="GNAT_YJDJ"/>
    <property type="match status" value="1"/>
</dbReference>
<reference evidence="3 4" key="1">
    <citation type="submission" date="2018-11" db="EMBL/GenBank/DDBJ databases">
        <title>Rhodococcus spongicola sp. nov. and Rhodococcus xishaensis sp. nov. from marine sponges.</title>
        <authorList>
            <person name="Li L."/>
            <person name="Lin H.W."/>
        </authorList>
    </citation>
    <scope>NUCLEOTIDE SEQUENCE [LARGE SCALE GENOMIC DNA]</scope>
    <source>
        <strain evidence="3 4">CCTCC AB2014297</strain>
    </source>
</reference>
<accession>A0A438BGF3</accession>
<dbReference type="InterPro" id="IPR045057">
    <property type="entry name" value="Gcn5-rel_NAT"/>
</dbReference>
<dbReference type="Proteomes" id="UP000286208">
    <property type="component" value="Unassembled WGS sequence"/>
</dbReference>
<keyword evidence="4" id="KW-1185">Reference proteome</keyword>
<proteinExistence type="predicted"/>
<comment type="caution">
    <text evidence="3">The sequence shown here is derived from an EMBL/GenBank/DDBJ whole genome shotgun (WGS) entry which is preliminary data.</text>
</comment>
<evidence type="ECO:0000256" key="1">
    <source>
        <dbReference type="SAM" id="MobiDB-lite"/>
    </source>
</evidence>
<dbReference type="InterPro" id="IPR031165">
    <property type="entry name" value="GNAT_YJDJ"/>
</dbReference>
<dbReference type="PANTHER" id="PTHR31435">
    <property type="entry name" value="PROTEIN NATD1"/>
    <property type="match status" value="1"/>
</dbReference>
<dbReference type="Gene3D" id="3.40.630.30">
    <property type="match status" value="1"/>
</dbReference>
<dbReference type="AlphaFoldDB" id="A0A438BGF3"/>
<organism evidence="3 4">
    <name type="scientific">Prescottella agglutinans</name>
    <dbReference type="NCBI Taxonomy" id="1644129"/>
    <lineage>
        <taxon>Bacteria</taxon>
        <taxon>Bacillati</taxon>
        <taxon>Actinomycetota</taxon>
        <taxon>Actinomycetes</taxon>
        <taxon>Mycobacteriales</taxon>
        <taxon>Nocardiaceae</taxon>
        <taxon>Prescottella</taxon>
    </lineage>
</organism>
<feature type="compositionally biased region" description="Polar residues" evidence="1">
    <location>
        <begin position="1"/>
        <end position="14"/>
    </location>
</feature>
<protein>
    <submittedName>
        <fullName evidence="3">N-acetyltransferase</fullName>
    </submittedName>
</protein>
<gene>
    <name evidence="3" type="ORF">EGT67_07445</name>
</gene>
<sequence>MGNVNSASPGTSGSVDAPVRVVDSPPHERYELWVRGELVGILGYRRDATGASGDVLTLLHTVVREDRGGRGWAAVLVREVLDRAHREGTRIRPVCTYVKRYLGTHAEYLDLLDG</sequence>
<evidence type="ECO:0000259" key="2">
    <source>
        <dbReference type="PROSITE" id="PS51729"/>
    </source>
</evidence>
<evidence type="ECO:0000313" key="3">
    <source>
        <dbReference type="EMBL" id="RVW10054.1"/>
    </source>
</evidence>
<dbReference type="InterPro" id="IPR016181">
    <property type="entry name" value="Acyl_CoA_acyltransferase"/>
</dbReference>
<dbReference type="EMBL" id="RKLP01000003">
    <property type="protein sequence ID" value="RVW10054.1"/>
    <property type="molecule type" value="Genomic_DNA"/>
</dbReference>
<name>A0A438BGF3_9NOCA</name>
<dbReference type="OrthoDB" id="5405911at2"/>
<keyword evidence="3" id="KW-0808">Transferase</keyword>
<feature type="region of interest" description="Disordered" evidence="1">
    <location>
        <begin position="1"/>
        <end position="21"/>
    </location>
</feature>
<feature type="domain" description="N-acetyltransferase" evidence="2">
    <location>
        <begin position="22"/>
        <end position="113"/>
    </location>
</feature>